<accession>A0A419F1E9</accession>
<dbReference type="AlphaFoldDB" id="A0A419F1E9"/>
<evidence type="ECO:0008006" key="4">
    <source>
        <dbReference type="Google" id="ProtNLM"/>
    </source>
</evidence>
<organism evidence="2 3">
    <name type="scientific">Candidatus Abyssobacteria bacterium SURF_17</name>
    <dbReference type="NCBI Taxonomy" id="2093361"/>
    <lineage>
        <taxon>Bacteria</taxon>
        <taxon>Pseudomonadati</taxon>
        <taxon>Candidatus Hydrogenedentota</taxon>
        <taxon>Candidatus Abyssobacteria</taxon>
    </lineage>
</organism>
<evidence type="ECO:0000313" key="3">
    <source>
        <dbReference type="Proteomes" id="UP000285961"/>
    </source>
</evidence>
<dbReference type="SUPFAM" id="SSF160246">
    <property type="entry name" value="EspE N-terminal domain-like"/>
    <property type="match status" value="1"/>
</dbReference>
<gene>
    <name evidence="2" type="ORF">C4532_07320</name>
</gene>
<evidence type="ECO:0000256" key="1">
    <source>
        <dbReference type="SAM" id="MobiDB-lite"/>
    </source>
</evidence>
<evidence type="ECO:0000313" key="2">
    <source>
        <dbReference type="EMBL" id="RJP71562.1"/>
    </source>
</evidence>
<feature type="compositionally biased region" description="Basic residues" evidence="1">
    <location>
        <begin position="130"/>
        <end position="148"/>
    </location>
</feature>
<feature type="region of interest" description="Disordered" evidence="1">
    <location>
        <begin position="122"/>
        <end position="148"/>
    </location>
</feature>
<reference evidence="2 3" key="1">
    <citation type="journal article" date="2017" name="ISME J.">
        <title>Energy and carbon metabolisms in a deep terrestrial subsurface fluid microbial community.</title>
        <authorList>
            <person name="Momper L."/>
            <person name="Jungbluth S.P."/>
            <person name="Lee M.D."/>
            <person name="Amend J.P."/>
        </authorList>
    </citation>
    <scope>NUCLEOTIDE SEQUENCE [LARGE SCALE GENOMIC DNA]</scope>
    <source>
        <strain evidence="2">SURF_17</strain>
    </source>
</reference>
<sequence length="148" mass="16523">MASKDSRAFQRFLLKRGVVNEDDVKEAESLRSDMNVSLGVVALNRGLLTVDEVKRILRSHKRTKKKFGQAALLLKLLTRAQVSELLVEQEKVNLDIGELFVLTGKLSHEQLQKARRAFARVGSGSEAGVHRKGSQTRGAKSTKKRSRN</sequence>
<proteinExistence type="predicted"/>
<comment type="caution">
    <text evidence="2">The sequence shown here is derived from an EMBL/GenBank/DDBJ whole genome shotgun (WGS) entry which is preliminary data.</text>
</comment>
<dbReference type="InterPro" id="IPR037257">
    <property type="entry name" value="T2SS_E_N_sf"/>
</dbReference>
<dbReference type="Proteomes" id="UP000285961">
    <property type="component" value="Unassembled WGS sequence"/>
</dbReference>
<name>A0A419F1E9_9BACT</name>
<dbReference type="EMBL" id="QZKI01000057">
    <property type="protein sequence ID" value="RJP71562.1"/>
    <property type="molecule type" value="Genomic_DNA"/>
</dbReference>
<protein>
    <recommendedName>
        <fullName evidence="4">Type II secretion system protein GspE N-terminal domain-containing protein</fullName>
    </recommendedName>
</protein>